<evidence type="ECO:0000313" key="1">
    <source>
        <dbReference type="EMBL" id="KAH9415914.1"/>
    </source>
</evidence>
<gene>
    <name evidence="1" type="ORF">DERP_000408</name>
</gene>
<organism evidence="1 2">
    <name type="scientific">Dermatophagoides pteronyssinus</name>
    <name type="common">European house dust mite</name>
    <dbReference type="NCBI Taxonomy" id="6956"/>
    <lineage>
        <taxon>Eukaryota</taxon>
        <taxon>Metazoa</taxon>
        <taxon>Ecdysozoa</taxon>
        <taxon>Arthropoda</taxon>
        <taxon>Chelicerata</taxon>
        <taxon>Arachnida</taxon>
        <taxon>Acari</taxon>
        <taxon>Acariformes</taxon>
        <taxon>Sarcoptiformes</taxon>
        <taxon>Astigmata</taxon>
        <taxon>Psoroptidia</taxon>
        <taxon>Analgoidea</taxon>
        <taxon>Pyroglyphidae</taxon>
        <taxon>Dermatophagoidinae</taxon>
        <taxon>Dermatophagoides</taxon>
    </lineage>
</organism>
<comment type="caution">
    <text evidence="1">The sequence shown here is derived from an EMBL/GenBank/DDBJ whole genome shotgun (WGS) entry which is preliminary data.</text>
</comment>
<accession>A0ABQ8J032</accession>
<evidence type="ECO:0000313" key="2">
    <source>
        <dbReference type="Proteomes" id="UP000887458"/>
    </source>
</evidence>
<sequence length="125" mass="13680">MNIVDFIDIAVNAVVVVSISDDIEYGSIIMTCLSLKFALPLQSILLIVMIVDVSLLDAIIIIFEVFVEFLIELPFATLVLISILQHNCTAPDTLNNDDKVIARNGVVVESITYNGKNANQTTQVV</sequence>
<name>A0ABQ8J032_DERPT</name>
<proteinExistence type="predicted"/>
<dbReference type="EMBL" id="NJHN03000095">
    <property type="protein sequence ID" value="KAH9415914.1"/>
    <property type="molecule type" value="Genomic_DNA"/>
</dbReference>
<keyword evidence="2" id="KW-1185">Reference proteome</keyword>
<feature type="non-terminal residue" evidence="1">
    <location>
        <position position="125"/>
    </location>
</feature>
<reference evidence="1 2" key="1">
    <citation type="journal article" date="2018" name="J. Allergy Clin. Immunol.">
        <title>High-quality assembly of Dermatophagoides pteronyssinus genome and transcriptome reveals a wide range of novel allergens.</title>
        <authorList>
            <person name="Liu X.Y."/>
            <person name="Yang K.Y."/>
            <person name="Wang M.Q."/>
            <person name="Kwok J.S."/>
            <person name="Zeng X."/>
            <person name="Yang Z."/>
            <person name="Xiao X.J."/>
            <person name="Lau C.P."/>
            <person name="Li Y."/>
            <person name="Huang Z.M."/>
            <person name="Ba J.G."/>
            <person name="Yim A.K."/>
            <person name="Ouyang C.Y."/>
            <person name="Ngai S.M."/>
            <person name="Chan T.F."/>
            <person name="Leung E.L."/>
            <person name="Liu L."/>
            <person name="Liu Z.G."/>
            <person name="Tsui S.K."/>
        </authorList>
    </citation>
    <scope>NUCLEOTIDE SEQUENCE [LARGE SCALE GENOMIC DNA]</scope>
    <source>
        <strain evidence="1">Derp</strain>
    </source>
</reference>
<dbReference type="Proteomes" id="UP000887458">
    <property type="component" value="Unassembled WGS sequence"/>
</dbReference>
<reference evidence="1 2" key="2">
    <citation type="journal article" date="2022" name="Mol. Biol. Evol.">
        <title>Comparative Genomics Reveals Insights into the Divergent Evolution of Astigmatic Mites and Household Pest Adaptations.</title>
        <authorList>
            <person name="Xiong Q."/>
            <person name="Wan A.T."/>
            <person name="Liu X."/>
            <person name="Fung C.S."/>
            <person name="Xiao X."/>
            <person name="Malainual N."/>
            <person name="Hou J."/>
            <person name="Wang L."/>
            <person name="Wang M."/>
            <person name="Yang K.Y."/>
            <person name="Cui Y."/>
            <person name="Leung E.L."/>
            <person name="Nong W."/>
            <person name="Shin S.K."/>
            <person name="Au S.W."/>
            <person name="Jeong K.Y."/>
            <person name="Chew F.T."/>
            <person name="Hui J.H."/>
            <person name="Leung T.F."/>
            <person name="Tungtrongchitr A."/>
            <person name="Zhong N."/>
            <person name="Liu Z."/>
            <person name="Tsui S.K."/>
        </authorList>
    </citation>
    <scope>NUCLEOTIDE SEQUENCE [LARGE SCALE GENOMIC DNA]</scope>
    <source>
        <strain evidence="1">Derp</strain>
    </source>
</reference>
<protein>
    <submittedName>
        <fullName evidence="1">Uncharacterized protein</fullName>
    </submittedName>
</protein>